<sequence>MPNPDYKKTTLLRPQFTRIWFDHQWNPVDVGSRKGKAREIVYSDSWVRSGPEQEESAMEAGSVSSSINTASASALQAQVRARPPEQDEQTQQSQQSQQSQQAQGTQETQSNQSVEESRAADRAQSDVEGSRPTVNANGQTVGTRVNTTA</sequence>
<dbReference type="Proteomes" id="UP000199600">
    <property type="component" value="Unassembled WGS sequence"/>
</dbReference>
<keyword evidence="3" id="KW-1185">Reference proteome</keyword>
<feature type="compositionally biased region" description="Basic and acidic residues" evidence="1">
    <location>
        <begin position="115"/>
        <end position="129"/>
    </location>
</feature>
<feature type="compositionally biased region" description="Low complexity" evidence="1">
    <location>
        <begin position="60"/>
        <end position="74"/>
    </location>
</feature>
<dbReference type="AlphaFoldDB" id="A0A1A8Y086"/>
<gene>
    <name evidence="2" type="ORF">PROAA_430004</name>
</gene>
<dbReference type="EMBL" id="FLQY01000344">
    <property type="protein sequence ID" value="SBT10367.1"/>
    <property type="molecule type" value="Genomic_DNA"/>
</dbReference>
<protein>
    <submittedName>
        <fullName evidence="2">Uncharacterized protein</fullName>
    </submittedName>
</protein>
<proteinExistence type="predicted"/>
<feature type="compositionally biased region" description="Low complexity" evidence="1">
    <location>
        <begin position="89"/>
        <end position="112"/>
    </location>
</feature>
<reference evidence="2 3" key="1">
    <citation type="submission" date="2016-06" db="EMBL/GenBank/DDBJ databases">
        <authorList>
            <person name="Kjaerup R.B."/>
            <person name="Dalgaard T.S."/>
            <person name="Juul-Madsen H.R."/>
        </authorList>
    </citation>
    <scope>NUCLEOTIDE SEQUENCE [LARGE SCALE GENOMIC DNA]</scope>
    <source>
        <strain evidence="2">2</strain>
    </source>
</reference>
<accession>A0A1A8Y086</accession>
<evidence type="ECO:0000256" key="1">
    <source>
        <dbReference type="SAM" id="MobiDB-lite"/>
    </source>
</evidence>
<feature type="region of interest" description="Disordered" evidence="1">
    <location>
        <begin position="47"/>
        <end position="149"/>
    </location>
</feature>
<evidence type="ECO:0000313" key="2">
    <source>
        <dbReference type="EMBL" id="SBT10367.1"/>
    </source>
</evidence>
<feature type="compositionally biased region" description="Polar residues" evidence="1">
    <location>
        <begin position="132"/>
        <end position="149"/>
    </location>
</feature>
<evidence type="ECO:0000313" key="3">
    <source>
        <dbReference type="Proteomes" id="UP000199600"/>
    </source>
</evidence>
<organism evidence="2 3">
    <name type="scientific">Candidatus Propionivibrio aalborgensis</name>
    <dbReference type="NCBI Taxonomy" id="1860101"/>
    <lineage>
        <taxon>Bacteria</taxon>
        <taxon>Pseudomonadati</taxon>
        <taxon>Pseudomonadota</taxon>
        <taxon>Betaproteobacteria</taxon>
        <taxon>Rhodocyclales</taxon>
        <taxon>Rhodocyclaceae</taxon>
        <taxon>Propionivibrio</taxon>
    </lineage>
</organism>
<name>A0A1A8Y086_9RHOO</name>